<evidence type="ECO:0000256" key="5">
    <source>
        <dbReference type="ARBA" id="ARBA00023136"/>
    </source>
</evidence>
<evidence type="ECO:0000256" key="6">
    <source>
        <dbReference type="ARBA" id="ARBA00023180"/>
    </source>
</evidence>
<evidence type="ECO:0000313" key="9">
    <source>
        <dbReference type="EMBL" id="KAK5170620.1"/>
    </source>
</evidence>
<dbReference type="PANTHER" id="PTHR34992:SF10">
    <property type="entry name" value="COPPER ACQUISITION FACTOR BIM1-LIKE DOMAIN-CONTAINING PROTEIN"/>
    <property type="match status" value="1"/>
</dbReference>
<evidence type="ECO:0000256" key="3">
    <source>
        <dbReference type="ARBA" id="ARBA00022622"/>
    </source>
</evidence>
<dbReference type="Pfam" id="PF20238">
    <property type="entry name" value="BIM1-like_dom"/>
    <property type="match status" value="1"/>
</dbReference>
<gene>
    <name evidence="9" type="ORF">LTR77_005209</name>
</gene>
<comment type="caution">
    <text evidence="9">The sequence shown here is derived from an EMBL/GenBank/DDBJ whole genome shotgun (WGS) entry which is preliminary data.</text>
</comment>
<dbReference type="GeneID" id="89926553"/>
<evidence type="ECO:0000313" key="10">
    <source>
        <dbReference type="Proteomes" id="UP001337655"/>
    </source>
</evidence>
<feature type="domain" description="Copper acquisition factor BIM1-like" evidence="8">
    <location>
        <begin position="26"/>
        <end position="95"/>
    </location>
</feature>
<organism evidence="9 10">
    <name type="scientific">Saxophila tyrrhenica</name>
    <dbReference type="NCBI Taxonomy" id="1690608"/>
    <lineage>
        <taxon>Eukaryota</taxon>
        <taxon>Fungi</taxon>
        <taxon>Dikarya</taxon>
        <taxon>Ascomycota</taxon>
        <taxon>Pezizomycotina</taxon>
        <taxon>Dothideomycetes</taxon>
        <taxon>Dothideomycetidae</taxon>
        <taxon>Mycosphaerellales</taxon>
        <taxon>Extremaceae</taxon>
        <taxon>Saxophila</taxon>
    </lineage>
</organism>
<evidence type="ECO:0000256" key="7">
    <source>
        <dbReference type="ARBA" id="ARBA00023288"/>
    </source>
</evidence>
<name>A0AAV9PC17_9PEZI</name>
<accession>A0AAV9PC17</accession>
<evidence type="ECO:0000256" key="1">
    <source>
        <dbReference type="ARBA" id="ARBA00004609"/>
    </source>
</evidence>
<dbReference type="EMBL" id="JAVRRT010000007">
    <property type="protein sequence ID" value="KAK5170620.1"/>
    <property type="molecule type" value="Genomic_DNA"/>
</dbReference>
<comment type="subcellular location">
    <subcellularLocation>
        <location evidence="1">Cell membrane</location>
        <topology evidence="1">Lipid-anchor</topology>
        <topology evidence="1">GPI-anchor</topology>
    </subcellularLocation>
</comment>
<keyword evidence="3" id="KW-0336">GPI-anchor</keyword>
<keyword evidence="6" id="KW-0325">Glycoprotein</keyword>
<evidence type="ECO:0000256" key="2">
    <source>
        <dbReference type="ARBA" id="ARBA00022475"/>
    </source>
</evidence>
<dbReference type="AlphaFoldDB" id="A0AAV9PC17"/>
<dbReference type="RefSeq" id="XP_064659818.1">
    <property type="nucleotide sequence ID" value="XM_064802457.1"/>
</dbReference>
<sequence length="137" mass="14397">MGINGPGQVAPPNMSHPLVPPFQLLGPTNEEYSGQFCLPQVPMPINVTLGVGDNVTLQVIEVAQHGASLYNCVDVTLAEPEDVKEVTPQNCYNSSDLGFELLFTTAALSNSASSMISSPSTWPLLVVASATAVTILL</sequence>
<proteinExistence type="predicted"/>
<keyword evidence="10" id="KW-1185">Reference proteome</keyword>
<evidence type="ECO:0000259" key="8">
    <source>
        <dbReference type="Pfam" id="PF20238"/>
    </source>
</evidence>
<keyword evidence="2" id="KW-1003">Cell membrane</keyword>
<reference evidence="9 10" key="1">
    <citation type="submission" date="2023-08" db="EMBL/GenBank/DDBJ databases">
        <title>Black Yeasts Isolated from many extreme environments.</title>
        <authorList>
            <person name="Coleine C."/>
            <person name="Stajich J.E."/>
            <person name="Selbmann L."/>
        </authorList>
    </citation>
    <scope>NUCLEOTIDE SEQUENCE [LARGE SCALE GENOMIC DNA]</scope>
    <source>
        <strain evidence="9 10">CCFEE 5935</strain>
    </source>
</reference>
<protein>
    <recommendedName>
        <fullName evidence="8">Copper acquisition factor BIM1-like domain-containing protein</fullName>
    </recommendedName>
</protein>
<dbReference type="GO" id="GO:0098552">
    <property type="term" value="C:side of membrane"/>
    <property type="evidence" value="ECO:0007669"/>
    <property type="project" value="UniProtKB-KW"/>
</dbReference>
<dbReference type="InterPro" id="IPR046936">
    <property type="entry name" value="BIM1-like"/>
</dbReference>
<keyword evidence="5" id="KW-0472">Membrane</keyword>
<dbReference type="Proteomes" id="UP001337655">
    <property type="component" value="Unassembled WGS sequence"/>
</dbReference>
<dbReference type="PANTHER" id="PTHR34992">
    <property type="entry name" value="HYPHAL ANASTAMOSIS-7 PROTEIN"/>
    <property type="match status" value="1"/>
</dbReference>
<evidence type="ECO:0000256" key="4">
    <source>
        <dbReference type="ARBA" id="ARBA00022729"/>
    </source>
</evidence>
<dbReference type="GO" id="GO:0005886">
    <property type="term" value="C:plasma membrane"/>
    <property type="evidence" value="ECO:0007669"/>
    <property type="project" value="UniProtKB-SubCell"/>
</dbReference>
<keyword evidence="4" id="KW-0732">Signal</keyword>
<dbReference type="InterPro" id="IPR046530">
    <property type="entry name" value="BIM1-like_dom"/>
</dbReference>
<keyword evidence="7" id="KW-0449">Lipoprotein</keyword>